<reference evidence="2 3" key="1">
    <citation type="journal article" date="2013" name="Lancet">
        <title>First case of E anophelis outbreak in an intensive-care unit.</title>
        <authorList>
            <person name="Teo J."/>
            <person name="Tan S.Y."/>
            <person name="Tay M."/>
            <person name="Ding Y."/>
            <person name="Kjelleberg S."/>
            <person name="Givskov M."/>
            <person name="Lin R.T."/>
            <person name="Yang L."/>
        </authorList>
    </citation>
    <scope>NUCLEOTIDE SEQUENCE [LARGE SCALE GENOMIC DNA]</scope>
    <source>
        <strain evidence="2 3">NUHP1</strain>
    </source>
</reference>
<feature type="transmembrane region" description="Helical" evidence="1">
    <location>
        <begin position="348"/>
        <end position="369"/>
    </location>
</feature>
<keyword evidence="1" id="KW-0472">Membrane</keyword>
<dbReference type="HOGENOM" id="CLU_539420_0_0_10"/>
<feature type="transmembrane region" description="Helical" evidence="1">
    <location>
        <begin position="438"/>
        <end position="457"/>
    </location>
</feature>
<gene>
    <name evidence="2" type="ORF">BD94_3457</name>
</gene>
<name>A0A077EIG6_9FLAO</name>
<feature type="transmembrane region" description="Helical" evidence="1">
    <location>
        <begin position="21"/>
        <end position="38"/>
    </location>
</feature>
<feature type="transmembrane region" description="Helical" evidence="1">
    <location>
        <begin position="99"/>
        <end position="116"/>
    </location>
</feature>
<accession>A0A077EIG6</accession>
<keyword evidence="1" id="KW-0812">Transmembrane</keyword>
<evidence type="ECO:0000256" key="1">
    <source>
        <dbReference type="SAM" id="Phobius"/>
    </source>
</evidence>
<dbReference type="STRING" id="1338011.BD94_3457"/>
<dbReference type="RefSeq" id="WP_024565369.1">
    <property type="nucleotide sequence ID" value="NZ_CP007547.1"/>
</dbReference>
<evidence type="ECO:0000313" key="2">
    <source>
        <dbReference type="EMBL" id="AIL47232.1"/>
    </source>
</evidence>
<sequence>MLDKIQTKLLLKYPLLWNTRLIPMLIFGIGINAIYFLIGYLTGTVDFTEIYHYSDDVTFFTFSIIISILALILWLVFYFRYNGFKAFYPKGNNSLFYEWTHIFIIVLSLSSFYFFFQWGKVTHQRSYYSYQDIVAKGNLITQMDYFIDAPFAEGELDSLQMGLQKDGTRIKENGYFYKDSVNILGKKYHKNALINREVQDRYYDKFTSINPEPNDAIMKKLLADRNEAELKKKFQNYFELVKSVKLKTNLTPERLLALNYHPESGYMEYQLINPMYPRDMESTVRNATGEKSYSNFYVEQALLKSNFETLKEAYNRPIIETEFAIFIFYFSLMLSFLIFAFRTTSGRSWLIALVALGILNIVFGLFNAITGGETYMIMMLLTFGVIVAYLCSVFVNSKVKAHSGIFVCMFLFTFIWFVPVFCLLADQKDWFYINKTEMFGYNFILVVISFFFLSKYIKRWRALPEQ</sequence>
<dbReference type="AlphaFoldDB" id="A0A077EIG6"/>
<keyword evidence="1" id="KW-1133">Transmembrane helix</keyword>
<feature type="transmembrane region" description="Helical" evidence="1">
    <location>
        <begin position="404"/>
        <end position="426"/>
    </location>
</feature>
<dbReference type="Proteomes" id="UP000028933">
    <property type="component" value="Chromosome"/>
</dbReference>
<protein>
    <submittedName>
        <fullName evidence="2">Uncharacterized protein</fullName>
    </submittedName>
</protein>
<evidence type="ECO:0000313" key="3">
    <source>
        <dbReference type="Proteomes" id="UP000028933"/>
    </source>
</evidence>
<feature type="transmembrane region" description="Helical" evidence="1">
    <location>
        <begin position="375"/>
        <end position="395"/>
    </location>
</feature>
<proteinExistence type="predicted"/>
<organism evidence="2 3">
    <name type="scientific">Elizabethkingia anophelis NUHP1</name>
    <dbReference type="NCBI Taxonomy" id="1338011"/>
    <lineage>
        <taxon>Bacteria</taxon>
        <taxon>Pseudomonadati</taxon>
        <taxon>Bacteroidota</taxon>
        <taxon>Flavobacteriia</taxon>
        <taxon>Flavobacteriales</taxon>
        <taxon>Weeksellaceae</taxon>
        <taxon>Elizabethkingia</taxon>
    </lineage>
</organism>
<dbReference type="KEGG" id="eao:BD94_3457"/>
<feature type="transmembrane region" description="Helical" evidence="1">
    <location>
        <begin position="58"/>
        <end position="79"/>
    </location>
</feature>
<feature type="transmembrane region" description="Helical" evidence="1">
    <location>
        <begin position="323"/>
        <end position="341"/>
    </location>
</feature>
<dbReference type="eggNOG" id="ENOG5032Z9N">
    <property type="taxonomic scope" value="Bacteria"/>
</dbReference>
<dbReference type="EMBL" id="CP007547">
    <property type="protein sequence ID" value="AIL47232.1"/>
    <property type="molecule type" value="Genomic_DNA"/>
</dbReference>